<accession>A0A6D2IEP9</accession>
<dbReference type="PROSITE" id="PS50181">
    <property type="entry name" value="FBOX"/>
    <property type="match status" value="1"/>
</dbReference>
<dbReference type="OrthoDB" id="674184at2759"/>
<gene>
    <name evidence="2" type="ORF">MERR_LOCUS10740</name>
    <name evidence="3" type="ORF">MERR_LOCUS35576</name>
</gene>
<proteinExistence type="predicted"/>
<dbReference type="SUPFAM" id="SSF81383">
    <property type="entry name" value="F-box domain"/>
    <property type="match status" value="1"/>
</dbReference>
<dbReference type="InterPro" id="IPR001810">
    <property type="entry name" value="F-box_dom"/>
</dbReference>
<dbReference type="InterPro" id="IPR036047">
    <property type="entry name" value="F-box-like_dom_sf"/>
</dbReference>
<name>A0A6D2IEP9_9BRAS</name>
<sequence>MNKEHVTANGEGNHNPLRKPMEMEISKLQTVLEVMLEEIFARLTLRSIARFKSVCKTWKSLIESPYFRRLFVSVHQSSCSSWSLMFPTDYRQGITEPIGFRGCETWDLPKSIHSYVLDFQRSLNLPDHSRCYYLASSNGLVWIQISGNMMPPFVGNPVLQEWVEIPPPPEPCEATGLVTRVEEEDGVVSSFKVVSTFYSKNYVDREVWRVYVYSSETGKWTFKQIVTSHPVYNAGVYSQVNLNGMLYLWEKRPFSTERGVVIAHDFYGPEADDQCRVIHLPPVPVNVLNNEDVRRCLTTSGGCVFLVQVLHQTLKLWKLNNKNNNSDDTSQVWHLLREDLSMESVGFDVYFYPMAMDPFDTSVVYLWSR</sequence>
<organism evidence="2 4">
    <name type="scientific">Microthlaspi erraticum</name>
    <dbReference type="NCBI Taxonomy" id="1685480"/>
    <lineage>
        <taxon>Eukaryota</taxon>
        <taxon>Viridiplantae</taxon>
        <taxon>Streptophyta</taxon>
        <taxon>Embryophyta</taxon>
        <taxon>Tracheophyta</taxon>
        <taxon>Spermatophyta</taxon>
        <taxon>Magnoliopsida</taxon>
        <taxon>eudicotyledons</taxon>
        <taxon>Gunneridae</taxon>
        <taxon>Pentapetalae</taxon>
        <taxon>rosids</taxon>
        <taxon>malvids</taxon>
        <taxon>Brassicales</taxon>
        <taxon>Brassicaceae</taxon>
        <taxon>Coluteocarpeae</taxon>
        <taxon>Microthlaspi</taxon>
    </lineage>
</organism>
<dbReference type="Pfam" id="PF00646">
    <property type="entry name" value="F-box"/>
    <property type="match status" value="1"/>
</dbReference>
<evidence type="ECO:0000259" key="1">
    <source>
        <dbReference type="PROSITE" id="PS50181"/>
    </source>
</evidence>
<keyword evidence="4" id="KW-1185">Reference proteome</keyword>
<dbReference type="EMBL" id="CACVBM020001385">
    <property type="protein sequence ID" value="CAA7048341.1"/>
    <property type="molecule type" value="Genomic_DNA"/>
</dbReference>
<dbReference type="AlphaFoldDB" id="A0A6D2IEP9"/>
<dbReference type="PANTHER" id="PTHR31672">
    <property type="entry name" value="BNACNNG10540D PROTEIN"/>
    <property type="match status" value="1"/>
</dbReference>
<dbReference type="CDD" id="cd22157">
    <property type="entry name" value="F-box_AtFBW1-like"/>
    <property type="match status" value="1"/>
</dbReference>
<evidence type="ECO:0000313" key="3">
    <source>
        <dbReference type="EMBL" id="CAA7048341.1"/>
    </source>
</evidence>
<protein>
    <recommendedName>
        <fullName evidence="1">F-box domain-containing protein</fullName>
    </recommendedName>
</protein>
<dbReference type="Proteomes" id="UP000467841">
    <property type="component" value="Unassembled WGS sequence"/>
</dbReference>
<dbReference type="InterPro" id="IPR050796">
    <property type="entry name" value="SCF_F-box_component"/>
</dbReference>
<evidence type="ECO:0000313" key="4">
    <source>
        <dbReference type="Proteomes" id="UP000467841"/>
    </source>
</evidence>
<feature type="domain" description="F-box" evidence="1">
    <location>
        <begin position="25"/>
        <end position="70"/>
    </location>
</feature>
<dbReference type="Pfam" id="PF24750">
    <property type="entry name" value="b-prop_At3g26010-like"/>
    <property type="match status" value="1"/>
</dbReference>
<reference evidence="2 4" key="1">
    <citation type="submission" date="2020-01" db="EMBL/GenBank/DDBJ databases">
        <authorList>
            <person name="Mishra B."/>
        </authorList>
    </citation>
    <scope>NUCLEOTIDE SEQUENCE [LARGE SCALE GENOMIC DNA]</scope>
</reference>
<dbReference type="Gene3D" id="1.20.1280.50">
    <property type="match status" value="1"/>
</dbReference>
<dbReference type="InterPro" id="IPR056592">
    <property type="entry name" value="Beta-prop_At3g26010-like"/>
</dbReference>
<evidence type="ECO:0000313" key="2">
    <source>
        <dbReference type="EMBL" id="CAA7023505.1"/>
    </source>
</evidence>
<dbReference type="SMART" id="SM00256">
    <property type="entry name" value="FBOX"/>
    <property type="match status" value="1"/>
</dbReference>
<dbReference type="EMBL" id="CACVBM020000781">
    <property type="protein sequence ID" value="CAA7023505.1"/>
    <property type="molecule type" value="Genomic_DNA"/>
</dbReference>